<comment type="subcellular location">
    <subcellularLocation>
        <location evidence="2 11">Cellular thylakoid membrane</location>
        <topology evidence="2 11">Single-pass membrane protein</topology>
    </subcellularLocation>
</comment>
<keyword evidence="5 11" id="KW-0602">Photosynthesis</keyword>
<evidence type="ECO:0000256" key="5">
    <source>
        <dbReference type="ARBA" id="ARBA00022531"/>
    </source>
</evidence>
<gene>
    <name evidence="11 12" type="primary">psaI</name>
    <name evidence="12" type="ORF">DP116_10715</name>
</gene>
<comment type="similarity">
    <text evidence="3 11">Belongs to the PsaI family.</text>
</comment>
<dbReference type="SUPFAM" id="SSF81540">
    <property type="entry name" value="Subunit VIII of photosystem I reaction centre, PsaI"/>
    <property type="match status" value="1"/>
</dbReference>
<dbReference type="InterPro" id="IPR001302">
    <property type="entry name" value="PSI_PsaI"/>
</dbReference>
<evidence type="ECO:0000256" key="1">
    <source>
        <dbReference type="ARBA" id="ARBA00003541"/>
    </source>
</evidence>
<protein>
    <recommendedName>
        <fullName evidence="4 11">Photosystem I reaction center subunit VIII</fullName>
    </recommendedName>
</protein>
<sequence>MLTASFLPLILTYPASYLSSIFVPVIGWVLPSVTFAFLLLYIERDDIG</sequence>
<dbReference type="Proteomes" id="UP000718564">
    <property type="component" value="Unassembled WGS sequence"/>
</dbReference>
<reference evidence="12 13" key="1">
    <citation type="submission" date="2018-06" db="EMBL/GenBank/DDBJ databases">
        <title>Comparative genomics of Brasilonema spp. strains.</title>
        <authorList>
            <person name="Alvarenga D.O."/>
            <person name="Fiore M.F."/>
            <person name="Varani A.M."/>
        </authorList>
    </citation>
    <scope>NUCLEOTIDE SEQUENCE [LARGE SCALE GENOMIC DNA]</scope>
    <source>
        <strain evidence="12 13">SPC951</strain>
    </source>
</reference>
<evidence type="ECO:0000256" key="6">
    <source>
        <dbReference type="ARBA" id="ARBA00022692"/>
    </source>
</evidence>
<accession>A0ABX1P7E0</accession>
<evidence type="ECO:0000256" key="3">
    <source>
        <dbReference type="ARBA" id="ARBA00005252"/>
    </source>
</evidence>
<evidence type="ECO:0000256" key="10">
    <source>
        <dbReference type="ARBA" id="ARBA00023136"/>
    </source>
</evidence>
<evidence type="ECO:0000313" key="13">
    <source>
        <dbReference type="Proteomes" id="UP000718564"/>
    </source>
</evidence>
<keyword evidence="9 11" id="KW-0793">Thylakoid</keyword>
<keyword evidence="8 11" id="KW-1133">Transmembrane helix</keyword>
<evidence type="ECO:0000256" key="9">
    <source>
        <dbReference type="ARBA" id="ARBA00023078"/>
    </source>
</evidence>
<organism evidence="12 13">
    <name type="scientific">Brasilonema bromeliae SPC951</name>
    <dbReference type="NCBI Taxonomy" id="385972"/>
    <lineage>
        <taxon>Bacteria</taxon>
        <taxon>Bacillati</taxon>
        <taxon>Cyanobacteriota</taxon>
        <taxon>Cyanophyceae</taxon>
        <taxon>Nostocales</taxon>
        <taxon>Scytonemataceae</taxon>
        <taxon>Brasilonema</taxon>
        <taxon>Bromeliae group (in: Brasilonema)</taxon>
    </lineage>
</organism>
<comment type="caution">
    <text evidence="12">The sequence shown here is derived from an EMBL/GenBank/DDBJ whole genome shotgun (WGS) entry which is preliminary data.</text>
</comment>
<evidence type="ECO:0000256" key="4">
    <source>
        <dbReference type="ARBA" id="ARBA00019929"/>
    </source>
</evidence>
<dbReference type="EMBL" id="QMEB01000065">
    <property type="protein sequence ID" value="NMG19908.1"/>
    <property type="molecule type" value="Genomic_DNA"/>
</dbReference>
<proteinExistence type="inferred from homology"/>
<dbReference type="Pfam" id="PF00796">
    <property type="entry name" value="PSI_8"/>
    <property type="match status" value="1"/>
</dbReference>
<evidence type="ECO:0000256" key="11">
    <source>
        <dbReference type="HAMAP-Rule" id="MF_00431"/>
    </source>
</evidence>
<keyword evidence="13" id="KW-1185">Reference proteome</keyword>
<evidence type="ECO:0000256" key="7">
    <source>
        <dbReference type="ARBA" id="ARBA00022836"/>
    </source>
</evidence>
<feature type="transmembrane region" description="Helical" evidence="11">
    <location>
        <begin position="20"/>
        <end position="42"/>
    </location>
</feature>
<evidence type="ECO:0000256" key="2">
    <source>
        <dbReference type="ARBA" id="ARBA00004376"/>
    </source>
</evidence>
<dbReference type="NCBIfam" id="TIGR03052">
    <property type="entry name" value="PS_I_psaI"/>
    <property type="match status" value="1"/>
</dbReference>
<comment type="function">
    <text evidence="1 11">May help in the organization of the PsaL subunit.</text>
</comment>
<dbReference type="InterPro" id="IPR036357">
    <property type="entry name" value="PSI_PsaI_sf"/>
</dbReference>
<keyword evidence="7 11" id="KW-0603">Photosystem I</keyword>
<keyword evidence="10 11" id="KW-0472">Membrane</keyword>
<evidence type="ECO:0000256" key="8">
    <source>
        <dbReference type="ARBA" id="ARBA00022989"/>
    </source>
</evidence>
<keyword evidence="6 11" id="KW-0812">Transmembrane</keyword>
<name>A0ABX1P7E0_9CYAN</name>
<evidence type="ECO:0000313" key="12">
    <source>
        <dbReference type="EMBL" id="NMG19908.1"/>
    </source>
</evidence>
<dbReference type="HAMAP" id="MF_00431">
    <property type="entry name" value="PSI_PsaI"/>
    <property type="match status" value="1"/>
</dbReference>